<gene>
    <name evidence="3" type="ORF">CD122_05915</name>
</gene>
<evidence type="ECO:0000259" key="2">
    <source>
        <dbReference type="Pfam" id="PF03703"/>
    </source>
</evidence>
<evidence type="ECO:0000313" key="3">
    <source>
        <dbReference type="EMBL" id="PNZ27752.1"/>
    </source>
</evidence>
<dbReference type="Pfam" id="PF03703">
    <property type="entry name" value="bPH_2"/>
    <property type="match status" value="1"/>
</dbReference>
<protein>
    <recommendedName>
        <fullName evidence="2">YdbS-like PH domain-containing protein</fullName>
    </recommendedName>
</protein>
<dbReference type="PANTHER" id="PTHR34473:SF2">
    <property type="entry name" value="UPF0699 TRANSMEMBRANE PROTEIN YDBT"/>
    <property type="match status" value="1"/>
</dbReference>
<keyword evidence="1" id="KW-0472">Membrane</keyword>
<organism evidence="3 4">
    <name type="scientific">Staphylococcus rostri</name>
    <dbReference type="NCBI Taxonomy" id="522262"/>
    <lineage>
        <taxon>Bacteria</taxon>
        <taxon>Bacillati</taxon>
        <taxon>Bacillota</taxon>
        <taxon>Bacilli</taxon>
        <taxon>Bacillales</taxon>
        <taxon>Staphylococcaceae</taxon>
        <taxon>Staphylococcus</taxon>
    </lineage>
</organism>
<feature type="transmembrane region" description="Helical" evidence="1">
    <location>
        <begin position="20"/>
        <end position="40"/>
    </location>
</feature>
<dbReference type="RefSeq" id="WP_103358074.1">
    <property type="nucleotide sequence ID" value="NZ_CP113107.1"/>
</dbReference>
<dbReference type="PANTHER" id="PTHR34473">
    <property type="entry name" value="UPF0699 TRANSMEMBRANE PROTEIN YDBS"/>
    <property type="match status" value="1"/>
</dbReference>
<comment type="caution">
    <text evidence="3">The sequence shown here is derived from an EMBL/GenBank/DDBJ whole genome shotgun (WGS) entry which is preliminary data.</text>
</comment>
<reference evidence="3 4" key="1">
    <citation type="submission" date="2017-08" db="EMBL/GenBank/DDBJ databases">
        <title>Draft genome sequences of 64 type strains of genus Staph aureus.</title>
        <authorList>
            <person name="Cole K."/>
            <person name="Golubchik T."/>
            <person name="Russell J."/>
            <person name="Foster D."/>
            <person name="Llewelyn M."/>
            <person name="Wilson D."/>
            <person name="Crook D."/>
            <person name="Paul J."/>
        </authorList>
    </citation>
    <scope>NUCLEOTIDE SEQUENCE [LARGE SCALE GENOMIC DNA]</scope>
    <source>
        <strain evidence="3 4">DSM 21968</strain>
    </source>
</reference>
<name>A0A2K3YQ82_9STAP</name>
<dbReference type="EMBL" id="PPRF01000034">
    <property type="protein sequence ID" value="PNZ27752.1"/>
    <property type="molecule type" value="Genomic_DNA"/>
</dbReference>
<keyword evidence="1" id="KW-1133">Transmembrane helix</keyword>
<keyword evidence="1" id="KW-0812">Transmembrane</keyword>
<dbReference type="Proteomes" id="UP000242752">
    <property type="component" value="Unassembled WGS sequence"/>
</dbReference>
<evidence type="ECO:0000313" key="4">
    <source>
        <dbReference type="Proteomes" id="UP000242752"/>
    </source>
</evidence>
<accession>A0A2K3YQ82</accession>
<dbReference type="OrthoDB" id="2417924at2"/>
<proteinExistence type="predicted"/>
<dbReference type="InterPro" id="IPR005182">
    <property type="entry name" value="YdbS-like_PH"/>
</dbReference>
<evidence type="ECO:0000256" key="1">
    <source>
        <dbReference type="SAM" id="Phobius"/>
    </source>
</evidence>
<feature type="domain" description="YdbS-like PH" evidence="2">
    <location>
        <begin position="69"/>
        <end position="144"/>
    </location>
</feature>
<sequence>MTSFHKSPEVAKRYLRRFYLIELIAGALPLIAGLVLIRYYNVWQPLFYIVIGLLVLLLIYCMTQPYFKYHYTHYRMNQNIIEVKRHFWFRRYDILKVERIQYVRWQNGPLLRHYKLQRLTLTTAGHEITLPLLYAEDVARIEQHCLAYLQEVDSDV</sequence>
<dbReference type="AlphaFoldDB" id="A0A2K3YQ82"/>
<feature type="transmembrane region" description="Helical" evidence="1">
    <location>
        <begin position="46"/>
        <end position="67"/>
    </location>
</feature>
<keyword evidence="4" id="KW-1185">Reference proteome</keyword>